<dbReference type="RefSeq" id="WP_045175506.1">
    <property type="nucleotide sequence ID" value="NZ_CP139957.1"/>
</dbReference>
<evidence type="ECO:0000256" key="2">
    <source>
        <dbReference type="SAM" id="Phobius"/>
    </source>
</evidence>
<sequence length="717" mass="77834">MGANAKNRFKVLTGTLSGLVFLFLSHLAFAGTDETGGLPQSQLPAVSGRQLVSNISNIFMIVGIAFAVITVMIIGIRFAIVKNSEEAAKTYDWLKYVIIGSIILTILTTVIGLVVGFEDKFYKAFELPRTSTPPGAGPEATAEDNGEDNFIVHAIVAILNGITNLFVWVGKVIGFKPISELLFSSGSVFTEDQYKFMLSFYWLVTLVATAFIAVMIGKTAIQLIASGYSARKRADLMEEIYTWFEVILLIAAYPLIFAYLCKFFDLLTGWLYRYVQAEYTYMGNNNFATSSDVDTFISQVNTQNLLNTAIVKVMYAYMFFKLNMIFLVRKIVLGVFFLFAPIAAALWGVKKDSNVMNVWIGEIITNASMGFFYAFALLAILHLINGAGFSGWFFSLLAMWMLPQLGGTLRNMLQNWFQRMSGINEENAVNPFFTGVFPMIKGSTTSLAHAFSGAKAKTETTGTTAGTTGGSEVSTATTKTGTPTGGSFGGAVGSGLATATASTSAGTSKASGFSEEIAKARNEYAGTDLTRKAFLQSFGAFAGSSVLYKAGNALHHIANATHMDNPMFAAFASVAGSALKIAGSSTKIGQAMDYATLHRMATDPNYGKLMQKIAPVSNFLTQNEKGHLLTEAIKTGKVDKVVQFLNEKGSPVPVDFADTVQSLHEAFKKEREVTEKQLGISKLGASLRMGKGAESFETYFYKKHPYRNAAEAFIFKV</sequence>
<evidence type="ECO:0000256" key="1">
    <source>
        <dbReference type="SAM" id="MobiDB-lite"/>
    </source>
</evidence>
<feature type="compositionally biased region" description="Low complexity" evidence="1">
    <location>
        <begin position="458"/>
        <end position="482"/>
    </location>
</feature>
<dbReference type="InterPro" id="IPR043993">
    <property type="entry name" value="T4SS_pilin"/>
</dbReference>
<evidence type="ECO:0000313" key="4">
    <source>
        <dbReference type="EMBL" id="WPX08217.1"/>
    </source>
</evidence>
<feature type="transmembrane region" description="Helical" evidence="2">
    <location>
        <begin position="331"/>
        <end position="349"/>
    </location>
</feature>
<accession>A0ABZ0TXQ0</accession>
<evidence type="ECO:0000256" key="3">
    <source>
        <dbReference type="SAM" id="SignalP"/>
    </source>
</evidence>
<feature type="transmembrane region" description="Helical" evidence="2">
    <location>
        <begin position="200"/>
        <end position="221"/>
    </location>
</feature>
<dbReference type="Pfam" id="PF18895">
    <property type="entry name" value="T4SS_pilin"/>
    <property type="match status" value="1"/>
</dbReference>
<keyword evidence="2" id="KW-0812">Transmembrane</keyword>
<keyword evidence="2" id="KW-0472">Membrane</keyword>
<proteinExistence type="predicted"/>
<feature type="transmembrane region" description="Helical" evidence="2">
    <location>
        <begin position="150"/>
        <end position="169"/>
    </location>
</feature>
<dbReference type="EMBL" id="CP139957">
    <property type="protein sequence ID" value="WPX08217.1"/>
    <property type="molecule type" value="Genomic_DNA"/>
</dbReference>
<keyword evidence="3" id="KW-0732">Signal</keyword>
<feature type="transmembrane region" description="Helical" evidence="2">
    <location>
        <begin position="93"/>
        <end position="117"/>
    </location>
</feature>
<name>A0ABZ0TXQ0_9FIRM</name>
<feature type="region of interest" description="Disordered" evidence="1">
    <location>
        <begin position="458"/>
        <end position="486"/>
    </location>
</feature>
<protein>
    <submittedName>
        <fullName evidence="4">Pilin</fullName>
    </submittedName>
</protein>
<gene>
    <name evidence="4" type="ORF">SOJ16_002084</name>
</gene>
<feature type="chain" id="PRO_5046488399" evidence="3">
    <location>
        <begin position="31"/>
        <end position="717"/>
    </location>
</feature>
<dbReference type="Proteomes" id="UP001322744">
    <property type="component" value="Chromosome"/>
</dbReference>
<feature type="transmembrane region" description="Helical" evidence="2">
    <location>
        <begin position="369"/>
        <end position="402"/>
    </location>
</feature>
<feature type="signal peptide" evidence="3">
    <location>
        <begin position="1"/>
        <end position="30"/>
    </location>
</feature>
<reference evidence="4 5" key="1">
    <citation type="submission" date="2023-12" db="EMBL/GenBank/DDBJ databases">
        <authorList>
            <person name="Manesh M.J.H."/>
            <person name="Bing R.G."/>
            <person name="Willard D.J."/>
            <person name="Kelly R.M."/>
        </authorList>
    </citation>
    <scope>NUCLEOTIDE SEQUENCE [LARGE SCALE GENOMIC DNA]</scope>
    <source>
        <strain evidence="4 5">DSM 8977</strain>
    </source>
</reference>
<feature type="transmembrane region" description="Helical" evidence="2">
    <location>
        <begin position="241"/>
        <end position="261"/>
    </location>
</feature>
<keyword evidence="5" id="KW-1185">Reference proteome</keyword>
<organism evidence="4 5">
    <name type="scientific">Anaerocellum danielii</name>
    <dbReference type="NCBI Taxonomy" id="1387557"/>
    <lineage>
        <taxon>Bacteria</taxon>
        <taxon>Bacillati</taxon>
        <taxon>Bacillota</taxon>
        <taxon>Bacillota incertae sedis</taxon>
        <taxon>Caldicellulosiruptorales</taxon>
        <taxon>Caldicellulosiruptoraceae</taxon>
        <taxon>Anaerocellum</taxon>
    </lineage>
</organism>
<evidence type="ECO:0000313" key="5">
    <source>
        <dbReference type="Proteomes" id="UP001322744"/>
    </source>
</evidence>
<keyword evidence="2" id="KW-1133">Transmembrane helix</keyword>
<feature type="transmembrane region" description="Helical" evidence="2">
    <location>
        <begin position="54"/>
        <end position="81"/>
    </location>
</feature>